<keyword evidence="6" id="KW-0532">Neurotransmitter transport</keyword>
<feature type="binding site" evidence="13">
    <location>
        <position position="311"/>
    </location>
    <ligand>
        <name>Na(+)</name>
        <dbReference type="ChEBI" id="CHEBI:29101"/>
        <label>1</label>
    </ligand>
</feature>
<feature type="transmembrane region" description="Helical" evidence="17">
    <location>
        <begin position="405"/>
        <end position="430"/>
    </location>
</feature>
<feature type="binding site" evidence="13">
    <location>
        <position position="45"/>
    </location>
    <ligand>
        <name>Na(+)</name>
        <dbReference type="ChEBI" id="CHEBI:29101"/>
        <label>1</label>
    </ligand>
</feature>
<keyword evidence="5 13" id="KW-0479">Metal-binding</keyword>
<dbReference type="PROSITE" id="PS50267">
    <property type="entry name" value="NA_NEUROTRAN_SYMP_3"/>
    <property type="match status" value="1"/>
</dbReference>
<feature type="transmembrane region" description="Helical" evidence="17">
    <location>
        <begin position="194"/>
        <end position="211"/>
    </location>
</feature>
<keyword evidence="7 15" id="KW-0769">Symport</keyword>
<dbReference type="PhylomeDB" id="B3SC89"/>
<feature type="region of interest" description="Disordered" evidence="16">
    <location>
        <begin position="1"/>
        <end position="22"/>
    </location>
</feature>
<evidence type="ECO:0000256" key="2">
    <source>
        <dbReference type="ARBA" id="ARBA00022448"/>
    </source>
</evidence>
<evidence type="ECO:0000256" key="1">
    <source>
        <dbReference type="ARBA" id="ARBA00004651"/>
    </source>
</evidence>
<dbReference type="InterPro" id="IPR000175">
    <property type="entry name" value="Na/ntran_symport"/>
</dbReference>
<keyword evidence="19" id="KW-1185">Reference proteome</keyword>
<evidence type="ECO:0000256" key="4">
    <source>
        <dbReference type="ARBA" id="ARBA00022692"/>
    </source>
</evidence>
<dbReference type="GO" id="GO:0015378">
    <property type="term" value="F:sodium:chloride symporter activity"/>
    <property type="evidence" value="ECO:0007669"/>
    <property type="project" value="UniProtKB-ARBA"/>
</dbReference>
<feature type="binding site" evidence="13">
    <location>
        <position position="42"/>
    </location>
    <ligand>
        <name>Na(+)</name>
        <dbReference type="ChEBI" id="CHEBI:29101"/>
        <label>1</label>
    </ligand>
</feature>
<dbReference type="eggNOG" id="KOG3660">
    <property type="taxonomic scope" value="Eukaryota"/>
</dbReference>
<keyword evidence="2 15" id="KW-0813">Transport</keyword>
<evidence type="ECO:0000256" key="16">
    <source>
        <dbReference type="SAM" id="MobiDB-lite"/>
    </source>
</evidence>
<evidence type="ECO:0000256" key="15">
    <source>
        <dbReference type="RuleBase" id="RU003732"/>
    </source>
</evidence>
<dbReference type="GO" id="GO:0008504">
    <property type="term" value="F:monoamine transmembrane transporter activity"/>
    <property type="evidence" value="ECO:0007669"/>
    <property type="project" value="UniProtKB-ARBA"/>
</dbReference>
<dbReference type="CTD" id="6759089"/>
<evidence type="ECO:0000256" key="8">
    <source>
        <dbReference type="ARBA" id="ARBA00022989"/>
    </source>
</evidence>
<feature type="transmembrane region" description="Helical" evidence="17">
    <location>
        <begin position="436"/>
        <end position="459"/>
    </location>
</feature>
<feature type="transmembrane region" description="Helical" evidence="17">
    <location>
        <begin position="519"/>
        <end position="540"/>
    </location>
</feature>
<feature type="disulfide bond" evidence="14">
    <location>
        <begin position="148"/>
        <end position="157"/>
    </location>
</feature>
<evidence type="ECO:0000256" key="13">
    <source>
        <dbReference type="PIRSR" id="PIRSR600175-1"/>
    </source>
</evidence>
<feature type="transmembrane region" description="Helical" evidence="17">
    <location>
        <begin position="480"/>
        <end position="499"/>
    </location>
</feature>
<keyword evidence="11 14" id="KW-1015">Disulfide bond</keyword>
<feature type="transmembrane region" description="Helical" evidence="17">
    <location>
        <begin position="66"/>
        <end position="91"/>
    </location>
</feature>
<gene>
    <name evidence="18" type="ORF">TRIADDRAFT_33157</name>
</gene>
<evidence type="ECO:0000256" key="14">
    <source>
        <dbReference type="PIRSR" id="PIRSR600175-2"/>
    </source>
</evidence>
<dbReference type="InParanoid" id="B3SC89"/>
<feature type="binding site" evidence="13">
    <location>
        <position position="379"/>
    </location>
    <ligand>
        <name>Na(+)</name>
        <dbReference type="ChEBI" id="CHEBI:29101"/>
        <label>1</label>
    </ligand>
</feature>
<evidence type="ECO:0000256" key="10">
    <source>
        <dbReference type="ARBA" id="ARBA00023136"/>
    </source>
</evidence>
<evidence type="ECO:0000256" key="5">
    <source>
        <dbReference type="ARBA" id="ARBA00022723"/>
    </source>
</evidence>
<dbReference type="GO" id="GO:0006865">
    <property type="term" value="P:amino acid transport"/>
    <property type="evidence" value="ECO:0000318"/>
    <property type="project" value="GO_Central"/>
</dbReference>
<dbReference type="PRINTS" id="PR00176">
    <property type="entry name" value="NANEUSMPORT"/>
</dbReference>
<feature type="transmembrane region" description="Helical" evidence="17">
    <location>
        <begin position="305"/>
        <end position="329"/>
    </location>
</feature>
<dbReference type="PROSITE" id="PS00610">
    <property type="entry name" value="NA_NEUROTRAN_SYMP_1"/>
    <property type="match status" value="1"/>
</dbReference>
<keyword evidence="9 13" id="KW-0915">Sodium</keyword>
<dbReference type="PROSITE" id="PS00754">
    <property type="entry name" value="NA_NEUROTRAN_SYMP_2"/>
    <property type="match status" value="1"/>
</dbReference>
<dbReference type="AlphaFoldDB" id="B3SC89"/>
<proteinExistence type="inferred from homology"/>
<evidence type="ECO:0000256" key="17">
    <source>
        <dbReference type="SAM" id="Phobius"/>
    </source>
</evidence>
<keyword evidence="12" id="KW-0325">Glycoprotein</keyword>
<dbReference type="PANTHER" id="PTHR11616:SF320">
    <property type="entry name" value="SODIUM-DEPENDENT NORADRENALINE TRANSPORTER"/>
    <property type="match status" value="1"/>
</dbReference>
<dbReference type="Pfam" id="PF00209">
    <property type="entry name" value="SNF"/>
    <property type="match status" value="1"/>
</dbReference>
<feature type="transmembrane region" description="Helical" evidence="17">
    <location>
        <begin position="36"/>
        <end position="54"/>
    </location>
</feature>
<evidence type="ECO:0000256" key="6">
    <source>
        <dbReference type="ARBA" id="ARBA00022775"/>
    </source>
</evidence>
<dbReference type="PANTHER" id="PTHR11616">
    <property type="entry name" value="SODIUM/CHLORIDE DEPENDENT TRANSPORTER"/>
    <property type="match status" value="1"/>
</dbReference>
<dbReference type="GeneID" id="6759089"/>
<accession>B3SC89</accession>
<comment type="similarity">
    <text evidence="15">Belongs to the sodium:neurotransmitter symporter (SNF) (TC 2.A.22) family.</text>
</comment>
<dbReference type="InterPro" id="IPR037272">
    <property type="entry name" value="SNS_sf"/>
</dbReference>
<dbReference type="RefSeq" id="XP_002117876.1">
    <property type="nucleotide sequence ID" value="XM_002117840.1"/>
</dbReference>
<evidence type="ECO:0000256" key="11">
    <source>
        <dbReference type="ARBA" id="ARBA00023157"/>
    </source>
</evidence>
<dbReference type="Proteomes" id="UP000009022">
    <property type="component" value="Unassembled WGS sequence"/>
</dbReference>
<dbReference type="GO" id="GO:0035725">
    <property type="term" value="P:sodium ion transmembrane transport"/>
    <property type="evidence" value="ECO:0000318"/>
    <property type="project" value="GO_Central"/>
</dbReference>
<name>B3SC89_TRIAD</name>
<feature type="binding site" evidence="13">
    <location>
        <position position="44"/>
    </location>
    <ligand>
        <name>Na(+)</name>
        <dbReference type="ChEBI" id="CHEBI:29101"/>
        <label>2</label>
    </ligand>
</feature>
<keyword evidence="8 17" id="KW-1133">Transmembrane helix</keyword>
<feature type="transmembrane region" description="Helical" evidence="17">
    <location>
        <begin position="276"/>
        <end position="293"/>
    </location>
</feature>
<dbReference type="SUPFAM" id="SSF161070">
    <property type="entry name" value="SNF-like"/>
    <property type="match status" value="1"/>
</dbReference>
<feature type="binding site" evidence="13">
    <location>
        <position position="376"/>
    </location>
    <ligand>
        <name>Na(+)</name>
        <dbReference type="ChEBI" id="CHEBI:29101"/>
        <label>1</label>
    </ligand>
</feature>
<evidence type="ECO:0000256" key="3">
    <source>
        <dbReference type="ARBA" id="ARBA00022475"/>
    </source>
</evidence>
<feature type="binding site" evidence="13">
    <location>
        <position position="49"/>
    </location>
    <ligand>
        <name>Na(+)</name>
        <dbReference type="ChEBI" id="CHEBI:29101"/>
        <label>2</label>
    </ligand>
</feature>
<reference evidence="18 19" key="1">
    <citation type="journal article" date="2008" name="Nature">
        <title>The Trichoplax genome and the nature of placozoans.</title>
        <authorList>
            <person name="Srivastava M."/>
            <person name="Begovic E."/>
            <person name="Chapman J."/>
            <person name="Putnam N.H."/>
            <person name="Hellsten U."/>
            <person name="Kawashima T."/>
            <person name="Kuo A."/>
            <person name="Mitros T."/>
            <person name="Salamov A."/>
            <person name="Carpenter M.L."/>
            <person name="Signorovitch A.Y."/>
            <person name="Moreno M.A."/>
            <person name="Kamm K."/>
            <person name="Grimwood J."/>
            <person name="Schmutz J."/>
            <person name="Shapiro H."/>
            <person name="Grigoriev I.V."/>
            <person name="Buss L.W."/>
            <person name="Schierwater B."/>
            <person name="Dellaporta S.L."/>
            <person name="Rokhsar D.S."/>
        </authorList>
    </citation>
    <scope>NUCLEOTIDE SEQUENCE [LARGE SCALE GENOMIC DNA]</scope>
    <source>
        <strain evidence="18 19">Grell-BS-1999</strain>
    </source>
</reference>
<evidence type="ECO:0000313" key="18">
    <source>
        <dbReference type="EMBL" id="EDV19638.1"/>
    </source>
</evidence>
<dbReference type="GO" id="GO:0046872">
    <property type="term" value="F:metal ion binding"/>
    <property type="evidence" value="ECO:0007669"/>
    <property type="project" value="UniProtKB-KW"/>
</dbReference>
<dbReference type="KEGG" id="tad:TRIADDRAFT_33157"/>
<organism evidence="18 19">
    <name type="scientific">Trichoplax adhaerens</name>
    <name type="common">Trichoplax reptans</name>
    <dbReference type="NCBI Taxonomy" id="10228"/>
    <lineage>
        <taxon>Eukaryota</taxon>
        <taxon>Metazoa</taxon>
        <taxon>Placozoa</taxon>
        <taxon>Uniplacotomia</taxon>
        <taxon>Trichoplacea</taxon>
        <taxon>Trichoplacidae</taxon>
        <taxon>Trichoplax</taxon>
    </lineage>
</organism>
<feature type="transmembrane region" description="Helical" evidence="17">
    <location>
        <begin position="364"/>
        <end position="384"/>
    </location>
</feature>
<sequence length="557" mass="62150">MVPNEKQENDIEQDKKKVDDEEAQDARGHWDKKIEFLLSCIGYAVGLGNLWRFPYLCYDNGGGAFLIPYTLFLFVCGIPLMALELGIGQYFRQGPTKAFNNICPLLTGIGVSMIMQMLLFGIYYVVLFSWVFYFLIASFVDPLPWTTCDNAWNTENCLTGNESMPNVSGTSPSEEFFFHGLLEISNHPSNLGPIKWELALLLLISWIVVYFSIFKGIKWSGKVVYFTVTFPYLVLIVLFFRGITLKGAGLGIDFYLRVDLDKLKQSRTWRNAATQIFYSLGTGIGPTITLASYNKRNNNILRDAIIISLTNYATSFFCGFVVFSILGYLSDQGGVPIAQVATQGPGLAFVTYPAGLATLPGANVWSVLFFAMLITLGIDTLMGGMESLMAAVVDAKPKLAAYRPLIAFVACVILFFLGLVMTTRGGLYVLTLLNFYTAYIGTYIIAFMEIISVTYFYGGNRFAKNLQRVTGQPIYLPMRICWYIITPGMIVMIFIFSLVNYGPATYGNNVPFPWWGELVGWIMIGLIICAIFIPAIYSLCITPGTLKEVIIDMCLII</sequence>
<evidence type="ECO:0000256" key="9">
    <source>
        <dbReference type="ARBA" id="ARBA00023053"/>
    </source>
</evidence>
<dbReference type="OrthoDB" id="6581954at2759"/>
<dbReference type="GO" id="GO:0090493">
    <property type="term" value="P:catecholamine uptake"/>
    <property type="evidence" value="ECO:0007669"/>
    <property type="project" value="UniProtKB-ARBA"/>
</dbReference>
<dbReference type="HOGENOM" id="CLU_006855_9_5_1"/>
<evidence type="ECO:0000256" key="12">
    <source>
        <dbReference type="ARBA" id="ARBA00023180"/>
    </source>
</evidence>
<dbReference type="FunCoup" id="B3SC89">
    <property type="interactions" value="395"/>
</dbReference>
<feature type="binding site" evidence="13">
    <location>
        <position position="279"/>
    </location>
    <ligand>
        <name>Na(+)</name>
        <dbReference type="ChEBI" id="CHEBI:29101"/>
        <label>1</label>
    </ligand>
</feature>
<dbReference type="GO" id="GO:0005886">
    <property type="term" value="C:plasma membrane"/>
    <property type="evidence" value="ECO:0000318"/>
    <property type="project" value="GO_Central"/>
</dbReference>
<comment type="subcellular location">
    <subcellularLocation>
        <location evidence="1">Cell membrane</location>
        <topology evidence="1">Multi-pass membrane protein</topology>
    </subcellularLocation>
</comment>
<feature type="transmembrane region" description="Helical" evidence="17">
    <location>
        <begin position="103"/>
        <end position="136"/>
    </location>
</feature>
<protein>
    <recommendedName>
        <fullName evidence="15">Transporter</fullName>
    </recommendedName>
</protein>
<dbReference type="GO" id="GO:0006836">
    <property type="term" value="P:neurotransmitter transport"/>
    <property type="evidence" value="ECO:0007669"/>
    <property type="project" value="UniProtKB-KW"/>
</dbReference>
<feature type="transmembrane region" description="Helical" evidence="17">
    <location>
        <begin position="223"/>
        <end position="243"/>
    </location>
</feature>
<keyword evidence="3" id="KW-1003">Cell membrane</keyword>
<evidence type="ECO:0000256" key="7">
    <source>
        <dbReference type="ARBA" id="ARBA00022847"/>
    </source>
</evidence>
<keyword evidence="10 17" id="KW-0472">Membrane</keyword>
<evidence type="ECO:0000313" key="19">
    <source>
        <dbReference type="Proteomes" id="UP000009022"/>
    </source>
</evidence>
<dbReference type="EMBL" id="DS985269">
    <property type="protein sequence ID" value="EDV19638.1"/>
    <property type="molecule type" value="Genomic_DNA"/>
</dbReference>
<keyword evidence="4 15" id="KW-0812">Transmembrane</keyword>